<feature type="compositionally biased region" description="Low complexity" evidence="1">
    <location>
        <begin position="217"/>
        <end position="245"/>
    </location>
</feature>
<sequence length="530" mass="61500">MAPQNSAPSTPARRGRGRSRMVITHQDLPPLLPRQVPRPEPRREHPIQPRPQSLRERLQEPAVLSAPPQMGHALQAQRQPSARLMQQQFQDRWQSPPLLPLQQQFDGVARRANARNDRRNSRSAGVANHQNRATLPFEHAPPIRHRYPPIQPRPHQRRAPEYDIAMMGPQHPPHGPPDVPLGYHQRLQELQDRQESELPTPPLEQQEPWQHPPVPSPQQQQDQFDHAPQVQEQQQDQHPQLPLQDPLHDLWQDHQLRELLLVAQSFNPALPQPVVPQLQQQQPQLWQEPPALPTPRPFDLLQAQQPMPMLWQPNQWPEPEPPAATLQRAFDLLQNQEQPQQAPMPLQLPNQSPIIPLQNPFEHALVPQQSPVLPLQQQNQDSPIIALENLFEHALVPQHRPQQPPILPLQQQHEAPRQEAPIMPLQEPAAPDHRNTVRILQHQHHILKERQRHRRELLEQLGFPAQLQHQILPTPYERLWSAWLAQSTDSERRDLLDYPPWAPADPRITEWVRRPPLPKNRLYPAAVNFG</sequence>
<protein>
    <submittedName>
        <fullName evidence="3">CUT domain-containing protein</fullName>
    </submittedName>
</protein>
<name>A0A7E4ZSD6_PANRE</name>
<evidence type="ECO:0000313" key="2">
    <source>
        <dbReference type="Proteomes" id="UP000492821"/>
    </source>
</evidence>
<reference evidence="2" key="1">
    <citation type="journal article" date="2013" name="Genetics">
        <title>The draft genome and transcriptome of Panagrellus redivivus are shaped by the harsh demands of a free-living lifestyle.</title>
        <authorList>
            <person name="Srinivasan J."/>
            <person name="Dillman A.R."/>
            <person name="Macchietto M.G."/>
            <person name="Heikkinen L."/>
            <person name="Lakso M."/>
            <person name="Fracchia K.M."/>
            <person name="Antoshechkin I."/>
            <person name="Mortazavi A."/>
            <person name="Wong G."/>
            <person name="Sternberg P.W."/>
        </authorList>
    </citation>
    <scope>NUCLEOTIDE SEQUENCE [LARGE SCALE GENOMIC DNA]</scope>
    <source>
        <strain evidence="2">MT8872</strain>
    </source>
</reference>
<accession>A0A7E4ZSD6</accession>
<evidence type="ECO:0000313" key="3">
    <source>
        <dbReference type="WBParaSite" id="Pan_g14340.t1"/>
    </source>
</evidence>
<keyword evidence="2" id="KW-1185">Reference proteome</keyword>
<feature type="compositionally biased region" description="Basic and acidic residues" evidence="1">
    <location>
        <begin position="37"/>
        <end position="59"/>
    </location>
</feature>
<dbReference type="Proteomes" id="UP000492821">
    <property type="component" value="Unassembled WGS sequence"/>
</dbReference>
<feature type="compositionally biased region" description="Polar residues" evidence="1">
    <location>
        <begin position="76"/>
        <end position="90"/>
    </location>
</feature>
<dbReference type="WBParaSite" id="Pan_g14340.t1">
    <property type="protein sequence ID" value="Pan_g14340.t1"/>
    <property type="gene ID" value="Pan_g14340"/>
</dbReference>
<evidence type="ECO:0000256" key="1">
    <source>
        <dbReference type="SAM" id="MobiDB-lite"/>
    </source>
</evidence>
<organism evidence="2 3">
    <name type="scientific">Panagrellus redivivus</name>
    <name type="common">Microworm</name>
    <dbReference type="NCBI Taxonomy" id="6233"/>
    <lineage>
        <taxon>Eukaryota</taxon>
        <taxon>Metazoa</taxon>
        <taxon>Ecdysozoa</taxon>
        <taxon>Nematoda</taxon>
        <taxon>Chromadorea</taxon>
        <taxon>Rhabditida</taxon>
        <taxon>Tylenchina</taxon>
        <taxon>Panagrolaimomorpha</taxon>
        <taxon>Panagrolaimoidea</taxon>
        <taxon>Panagrolaimidae</taxon>
        <taxon>Panagrellus</taxon>
    </lineage>
</organism>
<feature type="region of interest" description="Disordered" evidence="1">
    <location>
        <begin position="1"/>
        <end position="90"/>
    </location>
</feature>
<dbReference type="AlphaFoldDB" id="A0A7E4ZSD6"/>
<feature type="region of interest" description="Disordered" evidence="1">
    <location>
        <begin position="192"/>
        <end position="245"/>
    </location>
</feature>
<feature type="region of interest" description="Disordered" evidence="1">
    <location>
        <begin position="113"/>
        <end position="156"/>
    </location>
</feature>
<proteinExistence type="predicted"/>
<reference evidence="3" key="2">
    <citation type="submission" date="2020-10" db="UniProtKB">
        <authorList>
            <consortium name="WormBaseParasite"/>
        </authorList>
    </citation>
    <scope>IDENTIFICATION</scope>
</reference>